<feature type="domain" description="F-box/LRR-repeat protein 15/At3g58940/PEG3-like LRR" evidence="1">
    <location>
        <begin position="65"/>
        <end position="195"/>
    </location>
</feature>
<dbReference type="InterPro" id="IPR055411">
    <property type="entry name" value="LRR_FXL15/At3g58940/PEG3-like"/>
</dbReference>
<proteinExistence type="predicted"/>
<keyword evidence="3" id="KW-1185">Reference proteome</keyword>
<name>A0ABC8VZJ5_9POAL</name>
<organism evidence="2 3">
    <name type="scientific">Urochloa decumbens</name>
    <dbReference type="NCBI Taxonomy" id="240449"/>
    <lineage>
        <taxon>Eukaryota</taxon>
        <taxon>Viridiplantae</taxon>
        <taxon>Streptophyta</taxon>
        <taxon>Embryophyta</taxon>
        <taxon>Tracheophyta</taxon>
        <taxon>Spermatophyta</taxon>
        <taxon>Magnoliopsida</taxon>
        <taxon>Liliopsida</taxon>
        <taxon>Poales</taxon>
        <taxon>Poaceae</taxon>
        <taxon>PACMAD clade</taxon>
        <taxon>Panicoideae</taxon>
        <taxon>Panicodae</taxon>
        <taxon>Paniceae</taxon>
        <taxon>Melinidinae</taxon>
        <taxon>Urochloa</taxon>
    </lineage>
</organism>
<dbReference type="AlphaFoldDB" id="A0ABC8VZJ5"/>
<dbReference type="Pfam" id="PF24758">
    <property type="entry name" value="LRR_At5g56370"/>
    <property type="match status" value="1"/>
</dbReference>
<accession>A0ABC8VZJ5</accession>
<evidence type="ECO:0000313" key="2">
    <source>
        <dbReference type="EMBL" id="CAL4898182.1"/>
    </source>
</evidence>
<evidence type="ECO:0000259" key="1">
    <source>
        <dbReference type="Pfam" id="PF24758"/>
    </source>
</evidence>
<protein>
    <recommendedName>
        <fullName evidence="1">F-box/LRR-repeat protein 15/At3g58940/PEG3-like LRR domain-containing protein</fullName>
    </recommendedName>
</protein>
<sequence length="399" mass="44439">MPEILLNTNLEAEPPASASFLDAVDGALAGCLAPALERLSITLSANPAMPTPAWRVVPWLRFAAERWRASSASSCTDRRLRLRPEGLFKALTELVIGGVVEGSELSNLVCTQCPRLSSLRLSGTLVAFADVSIHSDSLHSLSYRVSNTQRLEIVASRLEELAISVLTDETHILISAPKLRKLSWHGTYDPRYHQFSDVAQHLVLLEIGQFEAASLVQQFNEVDLMKLKLQLSFSRGVKVEYQSFLDATKKMPKCKTLNVTLSSEYHGLASVILHLFRSCNSMRKFSLELRHHGLEHSCPSSCPCCTEDSRRIDNIDLGSLEEVEISSSKISDEELEFVEVLSRCSATILKKLVINYEAPPTPEAKEIREKVRSTCRINVEVEFYVFPDGGPSGRRVRLD</sequence>
<dbReference type="InterPro" id="IPR055312">
    <property type="entry name" value="FBL15-like"/>
</dbReference>
<reference evidence="2" key="1">
    <citation type="submission" date="2024-10" db="EMBL/GenBank/DDBJ databases">
        <authorList>
            <person name="Ryan C."/>
        </authorList>
    </citation>
    <scope>NUCLEOTIDE SEQUENCE [LARGE SCALE GENOMIC DNA]</scope>
</reference>
<dbReference type="EMBL" id="OZ075121">
    <property type="protein sequence ID" value="CAL4898182.1"/>
    <property type="molecule type" value="Genomic_DNA"/>
</dbReference>
<dbReference type="PANTHER" id="PTHR34709:SF68">
    <property type="entry name" value="OS07G0550432 PROTEIN"/>
    <property type="match status" value="1"/>
</dbReference>
<evidence type="ECO:0000313" key="3">
    <source>
        <dbReference type="Proteomes" id="UP001497457"/>
    </source>
</evidence>
<gene>
    <name evidence="2" type="ORF">URODEC1_LOCUS7625</name>
</gene>
<dbReference type="Proteomes" id="UP001497457">
    <property type="component" value="Chromosome 11b"/>
</dbReference>
<dbReference type="PANTHER" id="PTHR34709">
    <property type="entry name" value="OS10G0396666 PROTEIN"/>
    <property type="match status" value="1"/>
</dbReference>